<dbReference type="AlphaFoldDB" id="A0A0B7MMT3"/>
<gene>
    <name evidence="2" type="ORF">SSCH_420044</name>
</gene>
<feature type="transmembrane region" description="Helical" evidence="1">
    <location>
        <begin position="20"/>
        <end position="47"/>
    </location>
</feature>
<dbReference type="InterPro" id="IPR010898">
    <property type="entry name" value="Hpre_diP_synth_I"/>
</dbReference>
<keyword evidence="1" id="KW-0812">Transmembrane</keyword>
<dbReference type="EMBL" id="CDRZ01000239">
    <property type="protein sequence ID" value="CEO89251.1"/>
    <property type="molecule type" value="Genomic_DNA"/>
</dbReference>
<name>A0A0B7MMT3_9FIRM</name>
<evidence type="ECO:0000256" key="1">
    <source>
        <dbReference type="SAM" id="Phobius"/>
    </source>
</evidence>
<dbReference type="Pfam" id="PF07456">
    <property type="entry name" value="Hpre_diP_synt_I"/>
    <property type="match status" value="1"/>
</dbReference>
<keyword evidence="3" id="KW-1185">Reference proteome</keyword>
<protein>
    <submittedName>
        <fullName evidence="2">Heptaprenyl diphosphate synthase component I</fullName>
    </submittedName>
</protein>
<dbReference type="PIRSF" id="PIRSF027391">
    <property type="entry name" value="Hpre_diP_synt_I"/>
    <property type="match status" value="1"/>
</dbReference>
<dbReference type="Proteomes" id="UP000046155">
    <property type="component" value="Unassembled WGS sequence"/>
</dbReference>
<feature type="transmembrane region" description="Helical" evidence="1">
    <location>
        <begin position="110"/>
        <end position="135"/>
    </location>
</feature>
<proteinExistence type="predicted"/>
<evidence type="ECO:0000313" key="3">
    <source>
        <dbReference type="Proteomes" id="UP000046155"/>
    </source>
</evidence>
<evidence type="ECO:0000313" key="2">
    <source>
        <dbReference type="EMBL" id="CEO89251.1"/>
    </source>
</evidence>
<dbReference type="Gene3D" id="1.10.1760.20">
    <property type="match status" value="1"/>
</dbReference>
<organism evidence="2 3">
    <name type="scientific">Syntrophaceticus schinkii</name>
    <dbReference type="NCBI Taxonomy" id="499207"/>
    <lineage>
        <taxon>Bacteria</taxon>
        <taxon>Bacillati</taxon>
        <taxon>Bacillota</taxon>
        <taxon>Clostridia</taxon>
        <taxon>Thermoanaerobacterales</taxon>
        <taxon>Thermoanaerobacterales Family III. Incertae Sedis</taxon>
        <taxon>Syntrophaceticus</taxon>
    </lineage>
</organism>
<keyword evidence="1" id="KW-1133">Transmembrane helix</keyword>
<sequence length="160" mass="17338">MIIPIPIPVPGVKLGLGNIITIIAIAFLSLKDVLIIVFLRCIVVAALSKGITMLPFSLAGGLLSAVAMWVVYKKMSRIFSIKGISVIGAITHNTAQLAVASLIVRETVMLYYFPVLLISAVVTGLITGSIGELTVQEIKKKRDLFRYNLVLQSFKLPSKE</sequence>
<reference evidence="3" key="1">
    <citation type="submission" date="2015-01" db="EMBL/GenBank/DDBJ databases">
        <authorList>
            <person name="Manzoor Shahid"/>
            <person name="Zubair Saima"/>
        </authorList>
    </citation>
    <scope>NUCLEOTIDE SEQUENCE [LARGE SCALE GENOMIC DNA]</scope>
    <source>
        <strain evidence="3">Sp3</strain>
    </source>
</reference>
<accession>A0A0B7MMT3</accession>
<feature type="transmembrane region" description="Helical" evidence="1">
    <location>
        <begin position="53"/>
        <end position="72"/>
    </location>
</feature>
<dbReference type="InterPro" id="IPR014535">
    <property type="entry name" value="Hpre_diP_synt_I"/>
</dbReference>
<keyword evidence="1" id="KW-0472">Membrane</keyword>